<keyword evidence="2" id="KW-0812">Transmembrane</keyword>
<dbReference type="KEGG" id="cthd:CDO33_06540"/>
<dbReference type="EMBL" id="NIOJ01000007">
    <property type="protein sequence ID" value="PNU00704.1"/>
    <property type="molecule type" value="Genomic_DNA"/>
</dbReference>
<name>A0A2K2F350_9CLOT</name>
<comment type="caution">
    <text evidence="3">The sequence shown here is derived from an EMBL/GenBank/DDBJ whole genome shotgun (WGS) entry which is preliminary data.</text>
</comment>
<keyword evidence="4" id="KW-1185">Reference proteome</keyword>
<dbReference type="InterPro" id="IPR007060">
    <property type="entry name" value="FtsL/DivIC"/>
</dbReference>
<accession>A0A2K2F350</accession>
<keyword evidence="2" id="KW-1133">Transmembrane helix</keyword>
<keyword evidence="1" id="KW-0175">Coiled coil</keyword>
<dbReference type="OrthoDB" id="2083437at2"/>
<evidence type="ECO:0000313" key="3">
    <source>
        <dbReference type="EMBL" id="PNU00704.1"/>
    </source>
</evidence>
<evidence type="ECO:0000313" key="4">
    <source>
        <dbReference type="Proteomes" id="UP000236151"/>
    </source>
</evidence>
<proteinExistence type="predicted"/>
<protein>
    <recommendedName>
        <fullName evidence="5">Cell division protein FtsL</fullName>
    </recommendedName>
</protein>
<dbReference type="RefSeq" id="WP_103080538.1">
    <property type="nucleotide sequence ID" value="NZ_CP021850.1"/>
</dbReference>
<organism evidence="3 4">
    <name type="scientific">Clostridium thermosuccinogenes</name>
    <dbReference type="NCBI Taxonomy" id="84032"/>
    <lineage>
        <taxon>Bacteria</taxon>
        <taxon>Bacillati</taxon>
        <taxon>Bacillota</taxon>
        <taxon>Clostridia</taxon>
        <taxon>Eubacteriales</taxon>
        <taxon>Clostridiaceae</taxon>
        <taxon>Clostridium</taxon>
    </lineage>
</organism>
<reference evidence="3 4" key="1">
    <citation type="submission" date="2017-06" db="EMBL/GenBank/DDBJ databases">
        <title>Investigating the central metabolism of Clostridium thermosuccinogenes.</title>
        <authorList>
            <person name="Koendjbiharie J.G."/>
            <person name="van Kranenburg R."/>
        </authorList>
    </citation>
    <scope>NUCLEOTIDE SEQUENCE [LARGE SCALE GENOMIC DNA]</scope>
    <source>
        <strain evidence="3 4">DSM 5806</strain>
    </source>
</reference>
<dbReference type="Pfam" id="PF04977">
    <property type="entry name" value="DivIC"/>
    <property type="match status" value="1"/>
</dbReference>
<gene>
    <name evidence="3" type="ORF">CDQ84_04530</name>
</gene>
<feature type="coiled-coil region" evidence="1">
    <location>
        <begin position="65"/>
        <end position="92"/>
    </location>
</feature>
<evidence type="ECO:0008006" key="5">
    <source>
        <dbReference type="Google" id="ProtNLM"/>
    </source>
</evidence>
<evidence type="ECO:0000256" key="2">
    <source>
        <dbReference type="SAM" id="Phobius"/>
    </source>
</evidence>
<feature type="transmembrane region" description="Helical" evidence="2">
    <location>
        <begin position="44"/>
        <end position="63"/>
    </location>
</feature>
<keyword evidence="2" id="KW-0472">Membrane</keyword>
<dbReference type="AlphaFoldDB" id="A0A2K2F350"/>
<evidence type="ECO:0000256" key="1">
    <source>
        <dbReference type="SAM" id="Coils"/>
    </source>
</evidence>
<dbReference type="Proteomes" id="UP000236151">
    <property type="component" value="Unassembled WGS sequence"/>
</dbReference>
<sequence length="162" mass="18931">MTRTSDKYVHGTLAEKIEYDVYEENKVLKAKKIHKQNRKIKFRMILNTAFIFSLCFIIIYRYALVTELNYEIDKLGRQYEELLEEKTTLEFELEKGMNLAKIEEIARNKLGMVRPDKNQIVNVSVPKDDYTVAAAEEKTKSEAQGLFDALVYKINSFASLLY</sequence>